<comment type="pathway">
    <text evidence="6">Cofactor biosynthesis; (R)-pantothenate biosynthesis; (R)-pantoate from 3-methyl-2-oxobutanoate: step 1/2.</text>
</comment>
<comment type="subcellular location">
    <subcellularLocation>
        <location evidence="6">Cytoplasm</location>
    </subcellularLocation>
</comment>
<dbReference type="Pfam" id="PF02548">
    <property type="entry name" value="Pantoate_transf"/>
    <property type="match status" value="1"/>
</dbReference>
<keyword evidence="8" id="KW-1185">Reference proteome</keyword>
<evidence type="ECO:0000313" key="7">
    <source>
        <dbReference type="EMBL" id="MFA0789004.1"/>
    </source>
</evidence>
<feature type="binding site" evidence="6">
    <location>
        <position position="91"/>
    </location>
    <ligand>
        <name>Mg(2+)</name>
        <dbReference type="ChEBI" id="CHEBI:18420"/>
    </ligand>
</feature>
<proteinExistence type="inferred from homology"/>
<comment type="similarity">
    <text evidence="1 6">Belongs to the PanB family.</text>
</comment>
<accession>A0ABV4NIX8</accession>
<keyword evidence="6" id="KW-0460">Magnesium</keyword>
<feature type="binding site" evidence="6">
    <location>
        <position position="119"/>
    </location>
    <ligand>
        <name>3-methyl-2-oxobutanoate</name>
        <dbReference type="ChEBI" id="CHEBI:11851"/>
    </ligand>
</feature>
<reference evidence="7 8" key="1">
    <citation type="submission" date="2024-08" db="EMBL/GenBank/DDBJ databases">
        <authorList>
            <person name="Ishaq N."/>
        </authorList>
    </citation>
    <scope>NUCLEOTIDE SEQUENCE [LARGE SCALE GENOMIC DNA]</scope>
    <source>
        <strain evidence="7 8">JCM 30400</strain>
    </source>
</reference>
<dbReference type="RefSeq" id="WP_299579235.1">
    <property type="nucleotide sequence ID" value="NZ_JBGMEL010000001.1"/>
</dbReference>
<keyword evidence="4 6" id="KW-0808">Transferase</keyword>
<dbReference type="NCBIfam" id="TIGR00222">
    <property type="entry name" value="panB"/>
    <property type="match status" value="1"/>
</dbReference>
<comment type="subunit">
    <text evidence="2 6">Homodecamer; pentamer of dimers.</text>
</comment>
<evidence type="ECO:0000256" key="1">
    <source>
        <dbReference type="ARBA" id="ARBA00008676"/>
    </source>
</evidence>
<keyword evidence="3 6" id="KW-0566">Pantothenate biosynthesis</keyword>
<dbReference type="GO" id="GO:0003864">
    <property type="term" value="F:3-methyl-2-oxobutanoate hydroxymethyltransferase activity"/>
    <property type="evidence" value="ECO:0007669"/>
    <property type="project" value="UniProtKB-EC"/>
</dbReference>
<evidence type="ECO:0000256" key="3">
    <source>
        <dbReference type="ARBA" id="ARBA00022655"/>
    </source>
</evidence>
<evidence type="ECO:0000313" key="8">
    <source>
        <dbReference type="Proteomes" id="UP001569414"/>
    </source>
</evidence>
<comment type="catalytic activity">
    <reaction evidence="6">
        <text>(6R)-5,10-methylene-5,6,7,8-tetrahydrofolate + 3-methyl-2-oxobutanoate + H2O = 2-dehydropantoate + (6S)-5,6,7,8-tetrahydrofolate</text>
        <dbReference type="Rhea" id="RHEA:11824"/>
        <dbReference type="ChEBI" id="CHEBI:11561"/>
        <dbReference type="ChEBI" id="CHEBI:11851"/>
        <dbReference type="ChEBI" id="CHEBI:15377"/>
        <dbReference type="ChEBI" id="CHEBI:15636"/>
        <dbReference type="ChEBI" id="CHEBI:57453"/>
        <dbReference type="EC" id="2.1.2.11"/>
    </reaction>
</comment>
<feature type="binding site" evidence="6">
    <location>
        <position position="52"/>
    </location>
    <ligand>
        <name>Mg(2+)</name>
        <dbReference type="ChEBI" id="CHEBI:18420"/>
    </ligand>
</feature>
<dbReference type="CDD" id="cd06557">
    <property type="entry name" value="KPHMT-like"/>
    <property type="match status" value="1"/>
</dbReference>
<evidence type="ECO:0000256" key="4">
    <source>
        <dbReference type="ARBA" id="ARBA00022679"/>
    </source>
</evidence>
<feature type="binding site" evidence="6">
    <location>
        <position position="121"/>
    </location>
    <ligand>
        <name>Mg(2+)</name>
        <dbReference type="ChEBI" id="CHEBI:18420"/>
    </ligand>
</feature>
<evidence type="ECO:0000256" key="5">
    <source>
        <dbReference type="ARBA" id="ARBA00022723"/>
    </source>
</evidence>
<dbReference type="SUPFAM" id="SSF51621">
    <property type="entry name" value="Phosphoenolpyruvate/pyruvate domain"/>
    <property type="match status" value="1"/>
</dbReference>
<feature type="binding site" evidence="6">
    <location>
        <position position="91"/>
    </location>
    <ligand>
        <name>3-methyl-2-oxobutanoate</name>
        <dbReference type="ChEBI" id="CHEBI:11851"/>
    </ligand>
</feature>
<evidence type="ECO:0000256" key="2">
    <source>
        <dbReference type="ARBA" id="ARBA00011424"/>
    </source>
</evidence>
<feature type="active site" description="Proton acceptor" evidence="6">
    <location>
        <position position="188"/>
    </location>
</feature>
<evidence type="ECO:0000256" key="6">
    <source>
        <dbReference type="HAMAP-Rule" id="MF_00156"/>
    </source>
</evidence>
<dbReference type="NCBIfam" id="NF001452">
    <property type="entry name" value="PRK00311.1"/>
    <property type="match status" value="1"/>
</dbReference>
<comment type="function">
    <text evidence="6">Catalyzes the reversible reaction in which hydroxymethyl group from 5,10-methylenetetrahydrofolate is transferred onto alpha-ketoisovalerate to form ketopantoate.</text>
</comment>
<feature type="binding site" evidence="6">
    <location>
        <begin position="52"/>
        <end position="53"/>
    </location>
    <ligand>
        <name>3-methyl-2-oxobutanoate</name>
        <dbReference type="ChEBI" id="CHEBI:11851"/>
    </ligand>
</feature>
<dbReference type="Proteomes" id="UP001569414">
    <property type="component" value="Unassembled WGS sequence"/>
</dbReference>
<comment type="caution">
    <text evidence="7">The sequence shown here is derived from an EMBL/GenBank/DDBJ whole genome shotgun (WGS) entry which is preliminary data.</text>
</comment>
<dbReference type="InterPro" id="IPR015813">
    <property type="entry name" value="Pyrv/PenolPyrv_kinase-like_dom"/>
</dbReference>
<comment type="cofactor">
    <cofactor evidence="6">
        <name>Mg(2+)</name>
        <dbReference type="ChEBI" id="CHEBI:18420"/>
    </cofactor>
    <text evidence="6">Binds 1 Mg(2+) ion per subunit.</text>
</comment>
<keyword evidence="6" id="KW-0963">Cytoplasm</keyword>
<sequence>MYAPSELEKLVTVQTLRKMKASGEKFITVALYDAPMAAMAQKTGVETLLVGDSLGMTVLGYDSTVPVTMEQMIYHVEAVARGNKKSLIMGDMPFMTYATPEQALTNATRIMQAGAHMVKIEGGAWLAETIKMLTDRGIPVCGHLGLTPQSVHKLGGYRVQGRDEEHAEQMLRDASVLDQAGVDLLVLECIPSTLAKRITEAVSMPTIGIGAGRDTDAQVLVINDILGLTEQPPKFSKNFLVEAEDIPGALRKYAEDVKLGVFPEDAHTFN</sequence>
<keyword evidence="5 6" id="KW-0479">Metal-binding</keyword>
<dbReference type="EC" id="2.1.2.11" evidence="6"/>
<organism evidence="7 8">
    <name type="scientific">Microbulbifer echini</name>
    <dbReference type="NCBI Taxonomy" id="1529067"/>
    <lineage>
        <taxon>Bacteria</taxon>
        <taxon>Pseudomonadati</taxon>
        <taxon>Pseudomonadota</taxon>
        <taxon>Gammaproteobacteria</taxon>
        <taxon>Cellvibrionales</taxon>
        <taxon>Microbulbiferaceae</taxon>
        <taxon>Microbulbifer</taxon>
    </lineage>
</organism>
<dbReference type="Gene3D" id="3.20.20.60">
    <property type="entry name" value="Phosphoenolpyruvate-binding domains"/>
    <property type="match status" value="1"/>
</dbReference>
<gene>
    <name evidence="6 7" type="primary">panB</name>
    <name evidence="7" type="ORF">ACCI51_00485</name>
</gene>
<dbReference type="InterPro" id="IPR040442">
    <property type="entry name" value="Pyrv_kinase-like_dom_sf"/>
</dbReference>
<dbReference type="PANTHER" id="PTHR20881:SF0">
    <property type="entry name" value="3-METHYL-2-OXOBUTANOATE HYDROXYMETHYLTRANSFERASE"/>
    <property type="match status" value="1"/>
</dbReference>
<protein>
    <recommendedName>
        <fullName evidence="6">3-methyl-2-oxobutanoate hydroxymethyltransferase</fullName>
        <ecNumber evidence="6">2.1.2.11</ecNumber>
    </recommendedName>
    <alternativeName>
        <fullName evidence="6">Ketopantoate hydroxymethyltransferase</fullName>
        <shortName evidence="6">KPHMT</shortName>
    </alternativeName>
</protein>
<dbReference type="InterPro" id="IPR003700">
    <property type="entry name" value="Pantoate_hydroxy_MeTrfase"/>
</dbReference>
<dbReference type="PANTHER" id="PTHR20881">
    <property type="entry name" value="3-METHYL-2-OXOBUTANOATE HYDROXYMETHYLTRANSFERASE"/>
    <property type="match status" value="1"/>
</dbReference>
<dbReference type="HAMAP" id="MF_00156">
    <property type="entry name" value="PanB"/>
    <property type="match status" value="1"/>
</dbReference>
<dbReference type="EMBL" id="JBGMEL010000001">
    <property type="protein sequence ID" value="MFA0789004.1"/>
    <property type="molecule type" value="Genomic_DNA"/>
</dbReference>
<dbReference type="PIRSF" id="PIRSF000388">
    <property type="entry name" value="Pantoate_hydroxy_MeTrfase"/>
    <property type="match status" value="1"/>
</dbReference>
<name>A0ABV4NIX8_9GAMM</name>